<dbReference type="Pfam" id="PF01529">
    <property type="entry name" value="DHHC"/>
    <property type="match status" value="1"/>
</dbReference>
<keyword evidence="5 8" id="KW-1133">Transmembrane helix</keyword>
<dbReference type="InParanoid" id="A0A068TU15"/>
<dbReference type="AlphaFoldDB" id="A0A068TU15"/>
<dbReference type="PROSITE" id="PS50216">
    <property type="entry name" value="DHHC"/>
    <property type="match status" value="1"/>
</dbReference>
<dbReference type="EMBL" id="HG739088">
    <property type="protein sequence ID" value="CDO99775.1"/>
    <property type="molecule type" value="Genomic_DNA"/>
</dbReference>
<comment type="domain">
    <text evidence="8">The DHHC domain is required for palmitoyltransferase activity.</text>
</comment>
<dbReference type="STRING" id="49390.A0A068TU15"/>
<evidence type="ECO:0000256" key="5">
    <source>
        <dbReference type="ARBA" id="ARBA00022989"/>
    </source>
</evidence>
<dbReference type="GO" id="GO:0012505">
    <property type="term" value="C:endomembrane system"/>
    <property type="evidence" value="ECO:0007669"/>
    <property type="project" value="UniProtKB-SubCell"/>
</dbReference>
<evidence type="ECO:0000256" key="4">
    <source>
        <dbReference type="ARBA" id="ARBA00022692"/>
    </source>
</evidence>
<accession>A0A068TU15</accession>
<feature type="transmembrane region" description="Helical" evidence="8">
    <location>
        <begin position="179"/>
        <end position="200"/>
    </location>
</feature>
<reference evidence="11" key="1">
    <citation type="journal article" date="2014" name="Science">
        <title>The coffee genome provides insight into the convergent evolution of caffeine biosynthesis.</title>
        <authorList>
            <person name="Denoeud F."/>
            <person name="Carretero-Paulet L."/>
            <person name="Dereeper A."/>
            <person name="Droc G."/>
            <person name="Guyot R."/>
            <person name="Pietrella M."/>
            <person name="Zheng C."/>
            <person name="Alberti A."/>
            <person name="Anthony F."/>
            <person name="Aprea G."/>
            <person name="Aury J.M."/>
            <person name="Bento P."/>
            <person name="Bernard M."/>
            <person name="Bocs S."/>
            <person name="Campa C."/>
            <person name="Cenci A."/>
            <person name="Combes M.C."/>
            <person name="Crouzillat D."/>
            <person name="Da Silva C."/>
            <person name="Daddiego L."/>
            <person name="De Bellis F."/>
            <person name="Dussert S."/>
            <person name="Garsmeur O."/>
            <person name="Gayraud T."/>
            <person name="Guignon V."/>
            <person name="Jahn K."/>
            <person name="Jamilloux V."/>
            <person name="Joet T."/>
            <person name="Labadie K."/>
            <person name="Lan T."/>
            <person name="Leclercq J."/>
            <person name="Lepelley M."/>
            <person name="Leroy T."/>
            <person name="Li L.T."/>
            <person name="Librado P."/>
            <person name="Lopez L."/>
            <person name="Munoz A."/>
            <person name="Noel B."/>
            <person name="Pallavicini A."/>
            <person name="Perrotta G."/>
            <person name="Poncet V."/>
            <person name="Pot D."/>
            <person name="Priyono X."/>
            <person name="Rigoreau M."/>
            <person name="Rouard M."/>
            <person name="Rozas J."/>
            <person name="Tranchant-Dubreuil C."/>
            <person name="VanBuren R."/>
            <person name="Zhang Q."/>
            <person name="Andrade A.C."/>
            <person name="Argout X."/>
            <person name="Bertrand B."/>
            <person name="de Kochko A."/>
            <person name="Graziosi G."/>
            <person name="Henry R.J."/>
            <person name="Jayarama X."/>
            <person name="Ming R."/>
            <person name="Nagai C."/>
            <person name="Rounsley S."/>
            <person name="Sankoff D."/>
            <person name="Giuliano G."/>
            <person name="Albert V.A."/>
            <person name="Wincker P."/>
            <person name="Lashermes P."/>
        </authorList>
    </citation>
    <scope>NUCLEOTIDE SEQUENCE [LARGE SCALE GENOMIC DNA]</scope>
    <source>
        <strain evidence="11">cv. DH200-94</strain>
    </source>
</reference>
<dbReference type="InterPro" id="IPR039859">
    <property type="entry name" value="PFA4/ZDH16/20/ERF2-like"/>
</dbReference>
<protein>
    <recommendedName>
        <fullName evidence="8">S-acyltransferase</fullName>
        <ecNumber evidence="8">2.3.1.225</ecNumber>
    </recommendedName>
    <alternativeName>
        <fullName evidence="8">Palmitoyltransferase</fullName>
    </alternativeName>
</protein>
<feature type="domain" description="Palmitoyltransferase DHHC" evidence="9">
    <location>
        <begin position="94"/>
        <end position="216"/>
    </location>
</feature>
<evidence type="ECO:0000313" key="11">
    <source>
        <dbReference type="Proteomes" id="UP000295252"/>
    </source>
</evidence>
<organism evidence="10 11">
    <name type="scientific">Coffea canephora</name>
    <name type="common">Robusta coffee</name>
    <dbReference type="NCBI Taxonomy" id="49390"/>
    <lineage>
        <taxon>Eukaryota</taxon>
        <taxon>Viridiplantae</taxon>
        <taxon>Streptophyta</taxon>
        <taxon>Embryophyta</taxon>
        <taxon>Tracheophyta</taxon>
        <taxon>Spermatophyta</taxon>
        <taxon>Magnoliopsida</taxon>
        <taxon>eudicotyledons</taxon>
        <taxon>Gunneridae</taxon>
        <taxon>Pentapetalae</taxon>
        <taxon>asterids</taxon>
        <taxon>lamiids</taxon>
        <taxon>Gentianales</taxon>
        <taxon>Rubiaceae</taxon>
        <taxon>Ixoroideae</taxon>
        <taxon>Gardenieae complex</taxon>
        <taxon>Bertiereae - Coffeeae clade</taxon>
        <taxon>Coffeeae</taxon>
        <taxon>Coffea</taxon>
    </lineage>
</organism>
<dbReference type="Gramene" id="CDO99775">
    <property type="protein sequence ID" value="CDO99775"/>
    <property type="gene ID" value="GSCOC_T00029465001"/>
</dbReference>
<dbReference type="FunCoup" id="A0A068TU15">
    <property type="interactions" value="769"/>
</dbReference>
<dbReference type="OrthoDB" id="331948at2759"/>
<comment type="subcellular location">
    <subcellularLocation>
        <location evidence="1">Endomembrane system</location>
        <topology evidence="1">Multi-pass membrane protein</topology>
    </subcellularLocation>
</comment>
<dbReference type="PANTHER" id="PTHR12246">
    <property type="entry name" value="PALMITOYLTRANSFERASE ZDHHC16"/>
    <property type="match status" value="1"/>
</dbReference>
<dbReference type="InterPro" id="IPR001594">
    <property type="entry name" value="Palmitoyltrfase_DHHC"/>
</dbReference>
<feature type="transmembrane region" description="Helical" evidence="8">
    <location>
        <begin position="45"/>
        <end position="64"/>
    </location>
</feature>
<evidence type="ECO:0000256" key="6">
    <source>
        <dbReference type="ARBA" id="ARBA00023136"/>
    </source>
</evidence>
<dbReference type="Proteomes" id="UP000295252">
    <property type="component" value="Chromosome IV"/>
</dbReference>
<keyword evidence="6 8" id="KW-0472">Membrane</keyword>
<feature type="transmembrane region" description="Helical" evidence="8">
    <location>
        <begin position="140"/>
        <end position="159"/>
    </location>
</feature>
<keyword evidence="11" id="KW-1185">Reference proteome</keyword>
<keyword evidence="4 8" id="KW-0812">Transmembrane</keyword>
<sequence>MKLERILSVPIFSVVFMVGFVYYVTVFIFIEDCSGLSTSEGSRHAMVFTLLAFLFVFSFFVCVLTDPGGVPPGFVPDVEHSLPSDQEDKTSHVNPRQCDKCSAYKPPRAHHCRVCRRCVLRMDHHCVWINNCVGHRNYKAFVVSVFYATIATTYSWIVILNCVLQKDQDFSGRIPLKIFYIACGVMFLGLTLTLGTLLAWHIYLISHNKTTIEYYDGKRAAWLAKKSGLRPHHPFDVGAFKNFTLVLGPNMLKWLWPTAVSHIKDGLSFPTARDNL</sequence>
<comment type="similarity">
    <text evidence="2 8">Belongs to the DHHC palmitoyltransferase family.</text>
</comment>
<feature type="transmembrane region" description="Helical" evidence="8">
    <location>
        <begin position="7"/>
        <end position="30"/>
    </location>
</feature>
<proteinExistence type="inferred from homology"/>
<name>A0A068TU15_COFCA</name>
<evidence type="ECO:0000313" key="10">
    <source>
        <dbReference type="EMBL" id="CDO99775.1"/>
    </source>
</evidence>
<evidence type="ECO:0000256" key="7">
    <source>
        <dbReference type="ARBA" id="ARBA00023315"/>
    </source>
</evidence>
<comment type="catalytic activity">
    <reaction evidence="8">
        <text>L-cysteinyl-[protein] + hexadecanoyl-CoA = S-hexadecanoyl-L-cysteinyl-[protein] + CoA</text>
        <dbReference type="Rhea" id="RHEA:36683"/>
        <dbReference type="Rhea" id="RHEA-COMP:10131"/>
        <dbReference type="Rhea" id="RHEA-COMP:11032"/>
        <dbReference type="ChEBI" id="CHEBI:29950"/>
        <dbReference type="ChEBI" id="CHEBI:57287"/>
        <dbReference type="ChEBI" id="CHEBI:57379"/>
        <dbReference type="ChEBI" id="CHEBI:74151"/>
        <dbReference type="EC" id="2.3.1.225"/>
    </reaction>
</comment>
<evidence type="ECO:0000256" key="8">
    <source>
        <dbReference type="RuleBase" id="RU079119"/>
    </source>
</evidence>
<dbReference type="OMA" id="FQTEHEY"/>
<dbReference type="GO" id="GO:0019706">
    <property type="term" value="F:protein-cysteine S-palmitoyltransferase activity"/>
    <property type="evidence" value="ECO:0007669"/>
    <property type="project" value="UniProtKB-EC"/>
</dbReference>
<gene>
    <name evidence="10" type="ORF">GSCOC_T00029465001</name>
</gene>
<evidence type="ECO:0000256" key="3">
    <source>
        <dbReference type="ARBA" id="ARBA00022679"/>
    </source>
</evidence>
<keyword evidence="7 8" id="KW-0012">Acyltransferase</keyword>
<keyword evidence="3 8" id="KW-0808">Transferase</keyword>
<evidence type="ECO:0000259" key="9">
    <source>
        <dbReference type="Pfam" id="PF01529"/>
    </source>
</evidence>
<dbReference type="PhylomeDB" id="A0A068TU15"/>
<evidence type="ECO:0000256" key="1">
    <source>
        <dbReference type="ARBA" id="ARBA00004127"/>
    </source>
</evidence>
<dbReference type="EC" id="2.3.1.225" evidence="8"/>
<evidence type="ECO:0000256" key="2">
    <source>
        <dbReference type="ARBA" id="ARBA00008574"/>
    </source>
</evidence>